<protein>
    <submittedName>
        <fullName evidence="1">Uncharacterized protein</fullName>
    </submittedName>
</protein>
<dbReference type="EMBL" id="OE003504">
    <property type="protein sequence ID" value="CAD7460223.1"/>
    <property type="molecule type" value="Genomic_DNA"/>
</dbReference>
<proteinExistence type="predicted"/>
<gene>
    <name evidence="1" type="ORF">TTEB3V08_LOCUS8160</name>
</gene>
<dbReference type="AlphaFoldDB" id="A0A7R9IKT0"/>
<sequence>MEACDISLVKEENIELIKTEPQNEDEFNMCGLSGIKTEDETDTSNSVDEIVKTEIKLYDSSLGIMDSNIDHFSPMDNSEEDIVMHMEEEEDVKQKIVQTGLRQEEIVLNMEEEDVKLKIVIRGLRWVDNVMHMVEEGNVKLKIVSRLVRKFGKIKMAFRKAYLPGRNSTWGCGDSLWQDYPTRVENR</sequence>
<organism evidence="1">
    <name type="scientific">Timema tahoe</name>
    <dbReference type="NCBI Taxonomy" id="61484"/>
    <lineage>
        <taxon>Eukaryota</taxon>
        <taxon>Metazoa</taxon>
        <taxon>Ecdysozoa</taxon>
        <taxon>Arthropoda</taxon>
        <taxon>Hexapoda</taxon>
        <taxon>Insecta</taxon>
        <taxon>Pterygota</taxon>
        <taxon>Neoptera</taxon>
        <taxon>Polyneoptera</taxon>
        <taxon>Phasmatodea</taxon>
        <taxon>Timematodea</taxon>
        <taxon>Timematoidea</taxon>
        <taxon>Timematidae</taxon>
        <taxon>Timema</taxon>
    </lineage>
</organism>
<evidence type="ECO:0000313" key="1">
    <source>
        <dbReference type="EMBL" id="CAD7460223.1"/>
    </source>
</evidence>
<accession>A0A7R9IKT0</accession>
<name>A0A7R9IKT0_9NEOP</name>
<reference evidence="1" key="1">
    <citation type="submission" date="2020-11" db="EMBL/GenBank/DDBJ databases">
        <authorList>
            <person name="Tran Van P."/>
        </authorList>
    </citation>
    <scope>NUCLEOTIDE SEQUENCE</scope>
</reference>